<evidence type="ECO:0000256" key="4">
    <source>
        <dbReference type="ARBA" id="ARBA00022833"/>
    </source>
</evidence>
<feature type="compositionally biased region" description="Basic residues" evidence="10">
    <location>
        <begin position="205"/>
        <end position="215"/>
    </location>
</feature>
<dbReference type="GO" id="GO:0003677">
    <property type="term" value="F:DNA binding"/>
    <property type="evidence" value="ECO:0007669"/>
    <property type="project" value="UniProtKB-KW"/>
</dbReference>
<dbReference type="GO" id="GO:0005634">
    <property type="term" value="C:nucleus"/>
    <property type="evidence" value="ECO:0007669"/>
    <property type="project" value="UniProtKB-SubCell"/>
</dbReference>
<dbReference type="GO" id="GO:0008270">
    <property type="term" value="F:zinc ion binding"/>
    <property type="evidence" value="ECO:0007669"/>
    <property type="project" value="UniProtKB-KW"/>
</dbReference>
<evidence type="ECO:0000256" key="9">
    <source>
        <dbReference type="PROSITE-ProRule" id="PRU00470"/>
    </source>
</evidence>
<reference evidence="12" key="1">
    <citation type="submission" date="2023-10" db="EMBL/GenBank/DDBJ databases">
        <title>How to awaken a sleeping giant: antagonistic expression of flowering locus T homologs and elements of the age related pathway are associated with the flowering transition in Agave tequilana.</title>
        <authorList>
            <person name="Hernandez-Soriano L."/>
            <person name="Galvez-Sandre L."/>
            <person name="Avila De Dios E."/>
            <person name="Simpson J."/>
        </authorList>
    </citation>
    <scope>NUCLEOTIDE SEQUENCE</scope>
</reference>
<keyword evidence="2" id="KW-0479">Metal-binding</keyword>
<evidence type="ECO:0000256" key="2">
    <source>
        <dbReference type="ARBA" id="ARBA00022723"/>
    </source>
</evidence>
<dbReference type="Gene3D" id="4.10.1100.10">
    <property type="entry name" value="Transcription factor, SBP-box domain"/>
    <property type="match status" value="1"/>
</dbReference>
<evidence type="ECO:0000256" key="7">
    <source>
        <dbReference type="ARBA" id="ARBA00023163"/>
    </source>
</evidence>
<feature type="region of interest" description="Disordered" evidence="10">
    <location>
        <begin position="459"/>
        <end position="481"/>
    </location>
</feature>
<feature type="region of interest" description="Disordered" evidence="10">
    <location>
        <begin position="205"/>
        <end position="225"/>
    </location>
</feature>
<dbReference type="AlphaFoldDB" id="A0AAF0YZY6"/>
<dbReference type="PANTHER" id="PTHR31251">
    <property type="entry name" value="SQUAMOSA PROMOTER-BINDING-LIKE PROTEIN 4"/>
    <property type="match status" value="1"/>
</dbReference>
<feature type="domain" description="SBP-type" evidence="11">
    <location>
        <begin position="138"/>
        <end position="215"/>
    </location>
</feature>
<dbReference type="PROSITE" id="PS51141">
    <property type="entry name" value="ZF_SBP"/>
    <property type="match status" value="1"/>
</dbReference>
<dbReference type="Pfam" id="PF03110">
    <property type="entry name" value="SBP"/>
    <property type="match status" value="1"/>
</dbReference>
<evidence type="ECO:0000259" key="11">
    <source>
        <dbReference type="PROSITE" id="PS51141"/>
    </source>
</evidence>
<proteinExistence type="evidence at transcript level"/>
<dbReference type="FunFam" id="4.10.1100.10:FF:000001">
    <property type="entry name" value="Squamosa promoter-binding-like protein 14"/>
    <property type="match status" value="1"/>
</dbReference>
<name>A0AAF0YZY6_AGATE</name>
<dbReference type="InterPro" id="IPR044817">
    <property type="entry name" value="SBP-like"/>
</dbReference>
<keyword evidence="6" id="KW-0238">DNA-binding</keyword>
<evidence type="ECO:0000313" key="12">
    <source>
        <dbReference type="EMBL" id="WPD49296.1"/>
    </source>
</evidence>
<dbReference type="EMBL" id="OR751393">
    <property type="protein sequence ID" value="WPD49296.1"/>
    <property type="molecule type" value="mRNA"/>
</dbReference>
<keyword evidence="7" id="KW-0804">Transcription</keyword>
<evidence type="ECO:0000256" key="6">
    <source>
        <dbReference type="ARBA" id="ARBA00023125"/>
    </source>
</evidence>
<evidence type="ECO:0000256" key="1">
    <source>
        <dbReference type="ARBA" id="ARBA00004123"/>
    </source>
</evidence>
<evidence type="ECO:0000256" key="8">
    <source>
        <dbReference type="ARBA" id="ARBA00023242"/>
    </source>
</evidence>
<keyword evidence="8" id="KW-0539">Nucleus</keyword>
<keyword evidence="3 9" id="KW-0863">Zinc-finger</keyword>
<keyword evidence="4" id="KW-0862">Zinc</keyword>
<dbReference type="InterPro" id="IPR036893">
    <property type="entry name" value="SBP_sf"/>
</dbReference>
<dbReference type="SUPFAM" id="SSF103612">
    <property type="entry name" value="SBT domain"/>
    <property type="match status" value="1"/>
</dbReference>
<protein>
    <submittedName>
        <fullName evidence="12">SPL-like protein 11</fullName>
    </submittedName>
</protein>
<evidence type="ECO:0000256" key="3">
    <source>
        <dbReference type="ARBA" id="ARBA00022771"/>
    </source>
</evidence>
<dbReference type="PANTHER" id="PTHR31251:SF169">
    <property type="entry name" value="SQUAMOSA PROMOTER-BINDING-LIKE PROTEIN 8"/>
    <property type="match status" value="1"/>
</dbReference>
<sequence length="541" mass="58541">MDAKFSGERRKFYTAETSNGVGKKKGLEWDLNDWKWDGHHFVATPLNAAPSDCRNKQLVAVPASNGHVSFSEETDHGIVQERGELEKRKKILAVEDNGLCGEDGSLSLKLGGHNYPVPVGELGNNGKRCKVLGGNSSRSVCQVEGCAADLSSAKDYHRRHKVCEMHGKASWAMVGSVMQRFCQQCSRFHLLEEFDEGKRSCRRRLAGHNRRRRKTHPDTSVSGSALTDDKASSYLLISLLKILTNLHSDKSNKSKDQDLVSHLLENIASLAGSSDSRNLCGIPQASEGLYAAGTSGGTHPEAANVLLSNGVATKESSATKKSSMNLLCSPSKATCNGNIQGSLLKPVNHSVPVPVATLEMPSIQNIIEASPGETVQAVPSQCSPTLRPTKDVSSAEGGALCSLQNMLPVESAEERFRVNYFDLNCAYNETQDCGGGCEEPVHSNRGTASINCPSWLLKDSHQSSPPQTSDNSDSSSVQSLSSSNGDAQLLYDSRVKQIELSSNSLVKVQMIFLLLCEHRSLTGCPIVLLIWKVTFVLVVLF</sequence>
<evidence type="ECO:0000256" key="10">
    <source>
        <dbReference type="SAM" id="MobiDB-lite"/>
    </source>
</evidence>
<accession>A0AAF0YZY6</accession>
<evidence type="ECO:0000256" key="5">
    <source>
        <dbReference type="ARBA" id="ARBA00023015"/>
    </source>
</evidence>
<feature type="compositionally biased region" description="Low complexity" evidence="10">
    <location>
        <begin position="463"/>
        <end position="481"/>
    </location>
</feature>
<comment type="subcellular location">
    <subcellularLocation>
        <location evidence="1">Nucleus</location>
    </subcellularLocation>
</comment>
<keyword evidence="5" id="KW-0805">Transcription regulation</keyword>
<dbReference type="InterPro" id="IPR004333">
    <property type="entry name" value="SBP_dom"/>
</dbReference>
<organism evidence="12">
    <name type="scientific">Agave tequilana</name>
    <name type="common">Tequila agave</name>
    <dbReference type="NCBI Taxonomy" id="386106"/>
    <lineage>
        <taxon>Eukaryota</taxon>
        <taxon>Viridiplantae</taxon>
        <taxon>Streptophyta</taxon>
        <taxon>Embryophyta</taxon>
        <taxon>Tracheophyta</taxon>
        <taxon>Spermatophyta</taxon>
        <taxon>Magnoliopsida</taxon>
        <taxon>Liliopsida</taxon>
        <taxon>Asparagales</taxon>
        <taxon>Asparagaceae</taxon>
        <taxon>Agavoideae</taxon>
        <taxon>Agave</taxon>
    </lineage>
</organism>